<dbReference type="EMBL" id="KN835281">
    <property type="protein sequence ID" value="KIK41047.1"/>
    <property type="molecule type" value="Genomic_DNA"/>
</dbReference>
<dbReference type="HOGENOM" id="CLU_2623635_0_0_1"/>
<dbReference type="Proteomes" id="UP000054485">
    <property type="component" value="Unassembled WGS sequence"/>
</dbReference>
<reference evidence="3" key="2">
    <citation type="submission" date="2015-01" db="EMBL/GenBank/DDBJ databases">
        <title>Evolutionary Origins and Diversification of the Mycorrhizal Mutualists.</title>
        <authorList>
            <consortium name="DOE Joint Genome Institute"/>
            <consortium name="Mycorrhizal Genomics Consortium"/>
            <person name="Kohler A."/>
            <person name="Kuo A."/>
            <person name="Nagy L.G."/>
            <person name="Floudas D."/>
            <person name="Copeland A."/>
            <person name="Barry K.W."/>
            <person name="Cichocki N."/>
            <person name="Veneault-Fourrey C."/>
            <person name="LaButti K."/>
            <person name="Lindquist E.A."/>
            <person name="Lipzen A."/>
            <person name="Lundell T."/>
            <person name="Morin E."/>
            <person name="Murat C."/>
            <person name="Riley R."/>
            <person name="Ohm R."/>
            <person name="Sun H."/>
            <person name="Tunlid A."/>
            <person name="Henrissat B."/>
            <person name="Grigoriev I.V."/>
            <person name="Hibbett D.S."/>
            <person name="Martin F."/>
        </authorList>
    </citation>
    <scope>NUCLEOTIDE SEQUENCE [LARGE SCALE GENOMIC DNA]</scope>
    <source>
        <strain evidence="3">UH-Slu-Lm8-n1</strain>
    </source>
</reference>
<protein>
    <submittedName>
        <fullName evidence="2">Uncharacterized protein</fullName>
    </submittedName>
</protein>
<sequence>MRSLHKKHHPGLSASRKNALAAHESVNRLQRYRIDKQYLPAWTGQSQFFDKANCYSTSVISIQLILKSRQLRKARSHP</sequence>
<feature type="compositionally biased region" description="Basic residues" evidence="1">
    <location>
        <begin position="1"/>
        <end position="10"/>
    </location>
</feature>
<proteinExistence type="predicted"/>
<reference evidence="2 3" key="1">
    <citation type="submission" date="2014-04" db="EMBL/GenBank/DDBJ databases">
        <authorList>
            <consortium name="DOE Joint Genome Institute"/>
            <person name="Kuo A."/>
            <person name="Ruytinx J."/>
            <person name="Rineau F."/>
            <person name="Colpaert J."/>
            <person name="Kohler A."/>
            <person name="Nagy L.G."/>
            <person name="Floudas D."/>
            <person name="Copeland A."/>
            <person name="Barry K.W."/>
            <person name="Cichocki N."/>
            <person name="Veneault-Fourrey C."/>
            <person name="LaButti K."/>
            <person name="Lindquist E.A."/>
            <person name="Lipzen A."/>
            <person name="Lundell T."/>
            <person name="Morin E."/>
            <person name="Murat C."/>
            <person name="Sun H."/>
            <person name="Tunlid A."/>
            <person name="Henrissat B."/>
            <person name="Grigoriev I.V."/>
            <person name="Hibbett D.S."/>
            <person name="Martin F."/>
            <person name="Nordberg H.P."/>
            <person name="Cantor M.N."/>
            <person name="Hua S.X."/>
        </authorList>
    </citation>
    <scope>NUCLEOTIDE SEQUENCE [LARGE SCALE GENOMIC DNA]</scope>
    <source>
        <strain evidence="2 3">UH-Slu-Lm8-n1</strain>
    </source>
</reference>
<dbReference type="InParanoid" id="A0A0D0B3J9"/>
<keyword evidence="3" id="KW-1185">Reference proteome</keyword>
<evidence type="ECO:0000313" key="3">
    <source>
        <dbReference type="Proteomes" id="UP000054485"/>
    </source>
</evidence>
<name>A0A0D0B3J9_9AGAM</name>
<organism evidence="2 3">
    <name type="scientific">Suillus luteus UH-Slu-Lm8-n1</name>
    <dbReference type="NCBI Taxonomy" id="930992"/>
    <lineage>
        <taxon>Eukaryota</taxon>
        <taxon>Fungi</taxon>
        <taxon>Dikarya</taxon>
        <taxon>Basidiomycota</taxon>
        <taxon>Agaricomycotina</taxon>
        <taxon>Agaricomycetes</taxon>
        <taxon>Agaricomycetidae</taxon>
        <taxon>Boletales</taxon>
        <taxon>Suillineae</taxon>
        <taxon>Suillaceae</taxon>
        <taxon>Suillus</taxon>
    </lineage>
</organism>
<accession>A0A0D0B3J9</accession>
<gene>
    <name evidence="2" type="ORF">CY34DRAFT_806529</name>
</gene>
<evidence type="ECO:0000256" key="1">
    <source>
        <dbReference type="SAM" id="MobiDB-lite"/>
    </source>
</evidence>
<evidence type="ECO:0000313" key="2">
    <source>
        <dbReference type="EMBL" id="KIK41047.1"/>
    </source>
</evidence>
<dbReference type="AlphaFoldDB" id="A0A0D0B3J9"/>
<feature type="region of interest" description="Disordered" evidence="1">
    <location>
        <begin position="1"/>
        <end position="20"/>
    </location>
</feature>